<feature type="region of interest" description="Disordered" evidence="1">
    <location>
        <begin position="372"/>
        <end position="451"/>
    </location>
</feature>
<evidence type="ECO:0000313" key="2">
    <source>
        <dbReference type="EMBL" id="CAH0403685.1"/>
    </source>
</evidence>
<sequence length="451" mass="53036">MAVVELARLPSNVKMPKLLFSMRGLLKGAGMKNCKFWILELADSYNSDLKEAKIEFPTYEEALKAVERLDNLKYRVNTETSVLTARISGGTKNRKQSRSPYRSSRSRYRRSRSRSNSFRRYYSPERVRSRSPLFRETTSKLDLELELLRKKRLVIEEERRLLMEQKKLDMIREYGPSISRDMDYNERDRIRSDRSMRETTRPIRDTRRPIRESTRPIRESTRLIKETARPIRERSRPIRETKMGAEGVPTVKPAVMPNFYKPRRLIMMQMKSIISEHTEPEERQNLEKLIGLQLRKRLAEALQNETYLRVEKVVELYRTKYPEAGDKEFVTEILKNLRMSHWHLSDDTKKVKKDNGDQKNKKTEIAQKIEVDQGSLPVSTEAIKKEPEDASPPKLDIKVEIEAQEAEIKLEDTEPGTSDDLEAADDWIENGIDWDDDENEEDQEPVKMEDQ</sequence>
<dbReference type="EMBL" id="OU963918">
    <property type="protein sequence ID" value="CAH0403685.1"/>
    <property type="molecule type" value="Genomic_DNA"/>
</dbReference>
<feature type="region of interest" description="Disordered" evidence="1">
    <location>
        <begin position="345"/>
        <end position="364"/>
    </location>
</feature>
<gene>
    <name evidence="2" type="ORF">CHILSU_LOCUS6967</name>
</gene>
<feature type="compositionally biased region" description="Basic and acidic residues" evidence="1">
    <location>
        <begin position="395"/>
        <end position="412"/>
    </location>
</feature>
<evidence type="ECO:0008006" key="4">
    <source>
        <dbReference type="Google" id="ProtNLM"/>
    </source>
</evidence>
<name>A0ABN8B8Z6_CHISP</name>
<reference evidence="2" key="1">
    <citation type="submission" date="2021-12" db="EMBL/GenBank/DDBJ databases">
        <authorList>
            <person name="King R."/>
        </authorList>
    </citation>
    <scope>NUCLEOTIDE SEQUENCE</scope>
</reference>
<keyword evidence="3" id="KW-1185">Reference proteome</keyword>
<accession>A0ABN8B8Z6</accession>
<protein>
    <recommendedName>
        <fullName evidence="4">RRM domain-containing protein</fullName>
    </recommendedName>
</protein>
<evidence type="ECO:0000313" key="3">
    <source>
        <dbReference type="Proteomes" id="UP001153292"/>
    </source>
</evidence>
<organism evidence="2 3">
    <name type="scientific">Chilo suppressalis</name>
    <name type="common">Asiatic rice borer moth</name>
    <dbReference type="NCBI Taxonomy" id="168631"/>
    <lineage>
        <taxon>Eukaryota</taxon>
        <taxon>Metazoa</taxon>
        <taxon>Ecdysozoa</taxon>
        <taxon>Arthropoda</taxon>
        <taxon>Hexapoda</taxon>
        <taxon>Insecta</taxon>
        <taxon>Pterygota</taxon>
        <taxon>Neoptera</taxon>
        <taxon>Endopterygota</taxon>
        <taxon>Lepidoptera</taxon>
        <taxon>Glossata</taxon>
        <taxon>Ditrysia</taxon>
        <taxon>Pyraloidea</taxon>
        <taxon>Crambidae</taxon>
        <taxon>Crambinae</taxon>
        <taxon>Chilo</taxon>
    </lineage>
</organism>
<feature type="region of interest" description="Disordered" evidence="1">
    <location>
        <begin position="86"/>
        <end position="122"/>
    </location>
</feature>
<proteinExistence type="predicted"/>
<feature type="compositionally biased region" description="Basic residues" evidence="1">
    <location>
        <begin position="104"/>
        <end position="113"/>
    </location>
</feature>
<feature type="compositionally biased region" description="Acidic residues" evidence="1">
    <location>
        <begin position="413"/>
        <end position="443"/>
    </location>
</feature>
<dbReference type="Proteomes" id="UP001153292">
    <property type="component" value="Chromosome 25"/>
</dbReference>
<evidence type="ECO:0000256" key="1">
    <source>
        <dbReference type="SAM" id="MobiDB-lite"/>
    </source>
</evidence>